<protein>
    <submittedName>
        <fullName evidence="1">Uncharacterized protein</fullName>
    </submittedName>
</protein>
<accession>A0A0E9XMD9</accession>
<evidence type="ECO:0000313" key="1">
    <source>
        <dbReference type="EMBL" id="JAI02864.1"/>
    </source>
</evidence>
<proteinExistence type="predicted"/>
<sequence>MKALDMYYVGLGIHIKPTDQPAAPLNILQEMCKLLIRRFMKAERNRSVLST</sequence>
<reference evidence="1" key="2">
    <citation type="journal article" date="2015" name="Fish Shellfish Immunol.">
        <title>Early steps in the European eel (Anguilla anguilla)-Vibrio vulnificus interaction in the gills: Role of the RtxA13 toxin.</title>
        <authorList>
            <person name="Callol A."/>
            <person name="Pajuelo D."/>
            <person name="Ebbesson L."/>
            <person name="Teles M."/>
            <person name="MacKenzie S."/>
            <person name="Amaro C."/>
        </authorList>
    </citation>
    <scope>NUCLEOTIDE SEQUENCE</scope>
</reference>
<dbReference type="EMBL" id="GBXM01005714">
    <property type="protein sequence ID" value="JAI02864.1"/>
    <property type="molecule type" value="Transcribed_RNA"/>
</dbReference>
<name>A0A0E9XMD9_ANGAN</name>
<organism evidence="1">
    <name type="scientific">Anguilla anguilla</name>
    <name type="common">European freshwater eel</name>
    <name type="synonym">Muraena anguilla</name>
    <dbReference type="NCBI Taxonomy" id="7936"/>
    <lineage>
        <taxon>Eukaryota</taxon>
        <taxon>Metazoa</taxon>
        <taxon>Chordata</taxon>
        <taxon>Craniata</taxon>
        <taxon>Vertebrata</taxon>
        <taxon>Euteleostomi</taxon>
        <taxon>Actinopterygii</taxon>
        <taxon>Neopterygii</taxon>
        <taxon>Teleostei</taxon>
        <taxon>Anguilliformes</taxon>
        <taxon>Anguillidae</taxon>
        <taxon>Anguilla</taxon>
    </lineage>
</organism>
<reference evidence="1" key="1">
    <citation type="submission" date="2014-11" db="EMBL/GenBank/DDBJ databases">
        <authorList>
            <person name="Amaro Gonzalez C."/>
        </authorList>
    </citation>
    <scope>NUCLEOTIDE SEQUENCE</scope>
</reference>
<dbReference type="AlphaFoldDB" id="A0A0E9XMD9"/>